<dbReference type="InterPro" id="IPR015797">
    <property type="entry name" value="NUDIX_hydrolase-like_dom_sf"/>
</dbReference>
<dbReference type="PROSITE" id="PS51462">
    <property type="entry name" value="NUDIX"/>
    <property type="match status" value="1"/>
</dbReference>
<comment type="cofactor">
    <cofactor evidence="1">
        <name>Mg(2+)</name>
        <dbReference type="ChEBI" id="CHEBI:18420"/>
    </cofactor>
</comment>
<evidence type="ECO:0000256" key="4">
    <source>
        <dbReference type="ARBA" id="ARBA00022842"/>
    </source>
</evidence>
<comment type="caution">
    <text evidence="6">The sequence shown here is derived from an EMBL/GenBank/DDBJ whole genome shotgun (WGS) entry which is preliminary data.</text>
</comment>
<proteinExistence type="predicted"/>
<dbReference type="PANTHER" id="PTHR42904:SF12">
    <property type="entry name" value="ADP-RIBOSE PYROPHOSPHATASE-RELATED"/>
    <property type="match status" value="1"/>
</dbReference>
<evidence type="ECO:0000313" key="7">
    <source>
        <dbReference type="Proteomes" id="UP001166251"/>
    </source>
</evidence>
<name>A0ABS7EBN9_9GAMM</name>
<dbReference type="PANTHER" id="PTHR42904">
    <property type="entry name" value="NUDIX HYDROLASE, NUDC SUBFAMILY"/>
    <property type="match status" value="1"/>
</dbReference>
<accession>A0ABS7EBN9</accession>
<keyword evidence="7" id="KW-1185">Reference proteome</keyword>
<evidence type="ECO:0000259" key="5">
    <source>
        <dbReference type="PROSITE" id="PS51462"/>
    </source>
</evidence>
<dbReference type="InterPro" id="IPR000086">
    <property type="entry name" value="NUDIX_hydrolase_dom"/>
</dbReference>
<organism evidence="6 7">
    <name type="scientific">Neiella holothuriorum</name>
    <dbReference type="NCBI Taxonomy" id="2870530"/>
    <lineage>
        <taxon>Bacteria</taxon>
        <taxon>Pseudomonadati</taxon>
        <taxon>Pseudomonadota</taxon>
        <taxon>Gammaproteobacteria</taxon>
        <taxon>Alteromonadales</taxon>
        <taxon>Echinimonadaceae</taxon>
        <taxon>Neiella</taxon>
    </lineage>
</organism>
<feature type="domain" description="Nudix hydrolase" evidence="5">
    <location>
        <begin position="36"/>
        <end position="170"/>
    </location>
</feature>
<evidence type="ECO:0000256" key="2">
    <source>
        <dbReference type="ARBA" id="ARBA00022723"/>
    </source>
</evidence>
<dbReference type="CDD" id="cd04681">
    <property type="entry name" value="NUDIX_Hydrolase"/>
    <property type="match status" value="1"/>
</dbReference>
<dbReference type="InterPro" id="IPR020084">
    <property type="entry name" value="NUDIX_hydrolase_CS"/>
</dbReference>
<evidence type="ECO:0000256" key="3">
    <source>
        <dbReference type="ARBA" id="ARBA00022801"/>
    </source>
</evidence>
<dbReference type="RefSeq" id="WP_220102410.1">
    <property type="nucleotide sequence ID" value="NZ_JAHZSS010000001.1"/>
</dbReference>
<sequence length="171" mass="19348">MQEFSPTYCPQCGAASFACKQGTCYVCTSCQFEYFHNTAAAVAGLIECNGEYLLTRRAKEPGKNSLDLPGGFIDPKESLEQGLSREVFEELGIHVEHWQYFASAPNQYLYKNVRYNTLDTLFGCSLSQKPTLQLEQAEILEAVWVSRDDFDPQILFFDSLKRLAKQYLAAN</sequence>
<gene>
    <name evidence="6" type="ORF">K0504_01745</name>
</gene>
<dbReference type="SUPFAM" id="SSF55811">
    <property type="entry name" value="Nudix"/>
    <property type="match status" value="1"/>
</dbReference>
<keyword evidence="4" id="KW-0460">Magnesium</keyword>
<dbReference type="Proteomes" id="UP001166251">
    <property type="component" value="Unassembled WGS sequence"/>
</dbReference>
<dbReference type="PROSITE" id="PS00893">
    <property type="entry name" value="NUDIX_BOX"/>
    <property type="match status" value="1"/>
</dbReference>
<reference evidence="6" key="1">
    <citation type="submission" date="2021-07" db="EMBL/GenBank/DDBJ databases">
        <title>Neiella marina sp. nov., isolated from the intestinal content of sea cucumber Apostichopus japonicus.</title>
        <authorList>
            <person name="Bai X."/>
        </authorList>
    </citation>
    <scope>NUCLEOTIDE SEQUENCE</scope>
    <source>
        <strain evidence="6">126</strain>
    </source>
</reference>
<protein>
    <submittedName>
        <fullName evidence="6">NUDIX domain-containing protein</fullName>
    </submittedName>
</protein>
<dbReference type="EMBL" id="JAHZSS010000001">
    <property type="protein sequence ID" value="MBW8189745.1"/>
    <property type="molecule type" value="Genomic_DNA"/>
</dbReference>
<keyword evidence="3" id="KW-0378">Hydrolase</keyword>
<dbReference type="Pfam" id="PF00293">
    <property type="entry name" value="NUDIX"/>
    <property type="match status" value="1"/>
</dbReference>
<evidence type="ECO:0000313" key="6">
    <source>
        <dbReference type="EMBL" id="MBW8189745.1"/>
    </source>
</evidence>
<evidence type="ECO:0000256" key="1">
    <source>
        <dbReference type="ARBA" id="ARBA00001946"/>
    </source>
</evidence>
<dbReference type="Gene3D" id="3.90.79.10">
    <property type="entry name" value="Nucleoside Triphosphate Pyrophosphohydrolase"/>
    <property type="match status" value="1"/>
</dbReference>
<keyword evidence="2" id="KW-0479">Metal-binding</keyword>
<dbReference type="InterPro" id="IPR050241">
    <property type="entry name" value="NAD-cap_RNA_hydrolase_NudC"/>
</dbReference>